<protein>
    <submittedName>
        <fullName evidence="1">Secreted protein</fullName>
    </submittedName>
</protein>
<evidence type="ECO:0000313" key="1">
    <source>
        <dbReference type="WBParaSite" id="MCU_006051-RA"/>
    </source>
</evidence>
<name>A0A5K3F7G7_MESCO</name>
<reference evidence="1" key="1">
    <citation type="submission" date="2019-11" db="UniProtKB">
        <authorList>
            <consortium name="WormBaseParasite"/>
        </authorList>
    </citation>
    <scope>IDENTIFICATION</scope>
</reference>
<dbReference type="WBParaSite" id="MCU_006051-RA">
    <property type="protein sequence ID" value="MCU_006051-RA"/>
    <property type="gene ID" value="MCU_006051"/>
</dbReference>
<sequence>MDCCESCLFTLLNLVAQSSDRGFLFSQHVARRADPQLPLHSHEYLSWSIPTHGSRC</sequence>
<dbReference type="AlphaFoldDB" id="A0A5K3F7G7"/>
<proteinExistence type="predicted"/>
<organism evidence="1">
    <name type="scientific">Mesocestoides corti</name>
    <name type="common">Flatworm</name>
    <dbReference type="NCBI Taxonomy" id="53468"/>
    <lineage>
        <taxon>Eukaryota</taxon>
        <taxon>Metazoa</taxon>
        <taxon>Spiralia</taxon>
        <taxon>Lophotrochozoa</taxon>
        <taxon>Platyhelminthes</taxon>
        <taxon>Cestoda</taxon>
        <taxon>Eucestoda</taxon>
        <taxon>Cyclophyllidea</taxon>
        <taxon>Mesocestoididae</taxon>
        <taxon>Mesocestoides</taxon>
    </lineage>
</organism>
<accession>A0A5K3F7G7</accession>